<feature type="active site" description="Proton acceptor" evidence="2">
    <location>
        <position position="120"/>
    </location>
</feature>
<protein>
    <recommendedName>
        <fullName evidence="2">RNA 2',3'-cyclic phosphodiesterase</fullName>
        <shortName evidence="2">RNA 2',3'-CPDase</shortName>
        <ecNumber evidence="2">3.1.4.58</ecNumber>
    </recommendedName>
</protein>
<dbReference type="Pfam" id="PF13563">
    <property type="entry name" value="2_5_RNA_ligase2"/>
    <property type="match status" value="1"/>
</dbReference>
<dbReference type="EC" id="3.1.4.58" evidence="2"/>
<dbReference type="STRING" id="1618478.UR68_C0003G0026"/>
<dbReference type="GO" id="GO:0008664">
    <property type="term" value="F:RNA 2',3'-cyclic 3'-phosphodiesterase activity"/>
    <property type="evidence" value="ECO:0007669"/>
    <property type="project" value="UniProtKB-EC"/>
</dbReference>
<organism evidence="3 4">
    <name type="scientific">Candidatus Roizmanbacteria bacterium GW2011_GWA2_35_19</name>
    <dbReference type="NCBI Taxonomy" id="1618478"/>
    <lineage>
        <taxon>Bacteria</taxon>
        <taxon>Candidatus Roizmaniibacteriota</taxon>
    </lineage>
</organism>
<sequence length="180" mass="21459">MRLFLAVDLPIKVKESINLQLTPLKKEYPQFLWNNFENYHITIHFFGETQNVNEIKKRIEDTLFDQESFYLYSVGCDLFMKNRITLYVNFRREKKIEKLSARLRGSFIKDASSNFKFVPHITIARAKIPSKQQYFVLKKRLEKLDIESVFEVKKIILFESLLGGHETVYKKIKSFPLIKE</sequence>
<name>A0A0G0CCD5_9BACT</name>
<dbReference type="EMBL" id="LBQC01000003">
    <property type="protein sequence ID" value="KKP73731.1"/>
    <property type="molecule type" value="Genomic_DNA"/>
</dbReference>
<comment type="similarity">
    <text evidence="2">Belongs to the 2H phosphoesterase superfamily. ThpR family.</text>
</comment>
<feature type="short sequence motif" description="HXTX 2" evidence="2">
    <location>
        <begin position="120"/>
        <end position="123"/>
    </location>
</feature>
<comment type="catalytic activity">
    <reaction evidence="2">
        <text>a 3'-end 2',3'-cyclophospho-ribonucleotide-RNA + H2O = a 3'-end 2'-phospho-ribonucleotide-RNA + H(+)</text>
        <dbReference type="Rhea" id="RHEA:11828"/>
        <dbReference type="Rhea" id="RHEA-COMP:10464"/>
        <dbReference type="Rhea" id="RHEA-COMP:17353"/>
        <dbReference type="ChEBI" id="CHEBI:15377"/>
        <dbReference type="ChEBI" id="CHEBI:15378"/>
        <dbReference type="ChEBI" id="CHEBI:83064"/>
        <dbReference type="ChEBI" id="CHEBI:173113"/>
        <dbReference type="EC" id="3.1.4.58"/>
    </reaction>
</comment>
<evidence type="ECO:0000256" key="2">
    <source>
        <dbReference type="HAMAP-Rule" id="MF_01940"/>
    </source>
</evidence>
<accession>A0A0G0CCD5</accession>
<dbReference type="HAMAP" id="MF_01940">
    <property type="entry name" value="RNA_CPDase"/>
    <property type="match status" value="1"/>
</dbReference>
<dbReference type="GO" id="GO:0016874">
    <property type="term" value="F:ligase activity"/>
    <property type="evidence" value="ECO:0007669"/>
    <property type="project" value="UniProtKB-KW"/>
</dbReference>
<reference evidence="3 4" key="1">
    <citation type="journal article" date="2015" name="Nature">
        <title>rRNA introns, odd ribosomes, and small enigmatic genomes across a large radiation of phyla.</title>
        <authorList>
            <person name="Brown C.T."/>
            <person name="Hug L.A."/>
            <person name="Thomas B.C."/>
            <person name="Sharon I."/>
            <person name="Castelle C.J."/>
            <person name="Singh A."/>
            <person name="Wilkins M.J."/>
            <person name="Williams K.H."/>
            <person name="Banfield J.F."/>
        </authorList>
    </citation>
    <scope>NUCLEOTIDE SEQUENCE [LARGE SCALE GENOMIC DNA]</scope>
</reference>
<evidence type="ECO:0000256" key="1">
    <source>
        <dbReference type="ARBA" id="ARBA00022801"/>
    </source>
</evidence>
<feature type="active site" description="Proton donor" evidence="2">
    <location>
        <position position="40"/>
    </location>
</feature>
<proteinExistence type="inferred from homology"/>
<dbReference type="AlphaFoldDB" id="A0A0G0CCD5"/>
<dbReference type="SUPFAM" id="SSF55144">
    <property type="entry name" value="LigT-like"/>
    <property type="match status" value="1"/>
</dbReference>
<dbReference type="InterPro" id="IPR009097">
    <property type="entry name" value="Cyclic_Pdiesterase"/>
</dbReference>
<keyword evidence="1 2" id="KW-0378">Hydrolase</keyword>
<comment type="function">
    <text evidence="2">Hydrolyzes RNA 2',3'-cyclic phosphodiester to an RNA 2'-phosphomonoester.</text>
</comment>
<dbReference type="Gene3D" id="3.90.1140.10">
    <property type="entry name" value="Cyclic phosphodiesterase"/>
    <property type="match status" value="1"/>
</dbReference>
<dbReference type="Proteomes" id="UP000034457">
    <property type="component" value="Unassembled WGS sequence"/>
</dbReference>
<gene>
    <name evidence="3" type="ORF">UR68_C0003G0026</name>
</gene>
<dbReference type="PANTHER" id="PTHR35561">
    <property type="entry name" value="RNA 2',3'-CYCLIC PHOSPHODIESTERASE"/>
    <property type="match status" value="1"/>
</dbReference>
<evidence type="ECO:0000313" key="4">
    <source>
        <dbReference type="Proteomes" id="UP000034457"/>
    </source>
</evidence>
<feature type="short sequence motif" description="HXTX 1" evidence="2">
    <location>
        <begin position="40"/>
        <end position="43"/>
    </location>
</feature>
<dbReference type="PANTHER" id="PTHR35561:SF1">
    <property type="entry name" value="RNA 2',3'-CYCLIC PHOSPHODIESTERASE"/>
    <property type="match status" value="1"/>
</dbReference>
<dbReference type="GO" id="GO:0004113">
    <property type="term" value="F:2',3'-cyclic-nucleotide 3'-phosphodiesterase activity"/>
    <property type="evidence" value="ECO:0007669"/>
    <property type="project" value="InterPro"/>
</dbReference>
<comment type="caution">
    <text evidence="3">The sequence shown here is derived from an EMBL/GenBank/DDBJ whole genome shotgun (WGS) entry which is preliminary data.</text>
</comment>
<evidence type="ECO:0000313" key="3">
    <source>
        <dbReference type="EMBL" id="KKP73731.1"/>
    </source>
</evidence>
<keyword evidence="3" id="KW-0436">Ligase</keyword>
<dbReference type="NCBIfam" id="TIGR02258">
    <property type="entry name" value="2_5_ligase"/>
    <property type="match status" value="1"/>
</dbReference>
<dbReference type="InterPro" id="IPR004175">
    <property type="entry name" value="RNA_CPDase"/>
</dbReference>